<dbReference type="AlphaFoldDB" id="A0AAV3XJM1"/>
<dbReference type="InterPro" id="IPR017601">
    <property type="entry name" value="DGQHR-contain_dom"/>
</dbReference>
<accession>A0AAV3XJM1</accession>
<dbReference type="EMBL" id="BLAY01000167">
    <property type="protein sequence ID" value="GET42498.1"/>
    <property type="molecule type" value="Genomic_DNA"/>
</dbReference>
<comment type="caution">
    <text evidence="1">The sequence shown here is derived from an EMBL/GenBank/DDBJ whole genome shotgun (WGS) entry which is preliminary data.</text>
</comment>
<evidence type="ECO:0000313" key="2">
    <source>
        <dbReference type="Proteomes" id="UP001050975"/>
    </source>
</evidence>
<dbReference type="InterPro" id="IPR017642">
    <property type="entry name" value="DNA_S_mod_DndB"/>
</dbReference>
<organism evidence="1 2">
    <name type="scientific">Microseira wollei NIES-4236</name>
    <dbReference type="NCBI Taxonomy" id="2530354"/>
    <lineage>
        <taxon>Bacteria</taxon>
        <taxon>Bacillati</taxon>
        <taxon>Cyanobacteriota</taxon>
        <taxon>Cyanophyceae</taxon>
        <taxon>Oscillatoriophycideae</taxon>
        <taxon>Aerosakkonematales</taxon>
        <taxon>Aerosakkonemataceae</taxon>
        <taxon>Microseira</taxon>
    </lineage>
</organism>
<evidence type="ECO:0000313" key="1">
    <source>
        <dbReference type="EMBL" id="GET42498.1"/>
    </source>
</evidence>
<gene>
    <name evidence="1" type="ORF">MiSe_73160</name>
</gene>
<dbReference type="NCBIfam" id="TIGR03187">
    <property type="entry name" value="DGQHR"/>
    <property type="match status" value="1"/>
</dbReference>
<dbReference type="Proteomes" id="UP001050975">
    <property type="component" value="Unassembled WGS sequence"/>
</dbReference>
<reference evidence="1" key="1">
    <citation type="submission" date="2019-10" db="EMBL/GenBank/DDBJ databases">
        <title>Draft genome sequece of Microseira wollei NIES-4236.</title>
        <authorList>
            <person name="Yamaguchi H."/>
            <person name="Suzuki S."/>
            <person name="Kawachi M."/>
        </authorList>
    </citation>
    <scope>NUCLEOTIDE SEQUENCE</scope>
    <source>
        <strain evidence="1">NIES-4236</strain>
    </source>
</reference>
<sequence>MLKMPTSSFEYVLPVIRGIQAGCEYYVSMCPVRLLPKLFPPDDEEMPPEMRARRSLNRSRVPEIARYILENPKNYAFSAITASIDADIAFEPLGKEAEAWKMGRLRVPMDARFMINDGQHRRAALEMALKENPELGYETIAVIFFLEMGIERSRSVASAVSQQIFSDLNRYGVHPDPCLNILYDYRSRNANLVREVIKQVPVFRSLADTERSTLPARSGKLFTLSSIYNGTLALLDNYPDDSQQKQVEIAVCFWNAVSSYIPDWEQVLYKKVGALEMRRDYLHCSAIALTAIGAAGATLLSIYPHSWEEHLKRLGDIDWSRFNLDWEGRILTGGGVSKSRRSATWMSGYVKRRLGLPLTAEEEELENICG</sequence>
<dbReference type="CDD" id="cd16412">
    <property type="entry name" value="dndB"/>
    <property type="match status" value="1"/>
</dbReference>
<keyword evidence="2" id="KW-1185">Reference proteome</keyword>
<protein>
    <submittedName>
        <fullName evidence="1">DGQHR domain protein</fullName>
    </submittedName>
</protein>
<dbReference type="Pfam" id="PF14072">
    <property type="entry name" value="DndB"/>
    <property type="match status" value="1"/>
</dbReference>
<name>A0AAV3XJM1_9CYAN</name>
<dbReference type="NCBIfam" id="TIGR03233">
    <property type="entry name" value="DNA_S_dndB"/>
    <property type="match status" value="1"/>
</dbReference>
<proteinExistence type="predicted"/>